<evidence type="ECO:0000313" key="10">
    <source>
        <dbReference type="EMBL" id="TYZ24675.1"/>
    </source>
</evidence>
<protein>
    <recommendedName>
        <fullName evidence="2">inorganic diphosphatase</fullName>
        <ecNumber evidence="2">3.6.1.1</ecNumber>
    </recommendedName>
    <alternativeName>
        <fullName evidence="6">Pyrophosphate phospho-hydrolase</fullName>
    </alternativeName>
</protein>
<keyword evidence="4" id="KW-0378">Hydrolase</keyword>
<dbReference type="PANTHER" id="PTHR12112:SF22">
    <property type="entry name" value="MANGANESE-DEPENDENT INORGANIC PYROPHOSPHATASE-RELATED"/>
    <property type="match status" value="1"/>
</dbReference>
<organism evidence="10 11">
    <name type="scientific">Selenomonas ruminis</name>
    <dbReference type="NCBI Taxonomy" id="2593411"/>
    <lineage>
        <taxon>Bacteria</taxon>
        <taxon>Bacillati</taxon>
        <taxon>Bacillota</taxon>
        <taxon>Negativicutes</taxon>
        <taxon>Selenomonadales</taxon>
        <taxon>Selenomonadaceae</taxon>
        <taxon>Selenomonas</taxon>
    </lineage>
</organism>
<feature type="domain" description="DHHA2" evidence="9">
    <location>
        <begin position="224"/>
        <end position="350"/>
    </location>
</feature>
<dbReference type="InterPro" id="IPR038763">
    <property type="entry name" value="DHH_sf"/>
</dbReference>
<feature type="signal peptide" evidence="8">
    <location>
        <begin position="1"/>
        <end position="27"/>
    </location>
</feature>
<dbReference type="OrthoDB" id="9766150at2"/>
<gene>
    <name evidence="10" type="ORF">FZ040_01105</name>
</gene>
<dbReference type="Pfam" id="PF01368">
    <property type="entry name" value="DHH"/>
    <property type="match status" value="1"/>
</dbReference>
<feature type="chain" id="PRO_5022824682" description="inorganic diphosphatase" evidence="8">
    <location>
        <begin position="28"/>
        <end position="356"/>
    </location>
</feature>
<dbReference type="EMBL" id="VTOY01000001">
    <property type="protein sequence ID" value="TYZ24675.1"/>
    <property type="molecule type" value="Genomic_DNA"/>
</dbReference>
<evidence type="ECO:0000256" key="2">
    <source>
        <dbReference type="ARBA" id="ARBA00012146"/>
    </source>
</evidence>
<name>A0A5D6WCH7_9FIRM</name>
<evidence type="ECO:0000256" key="5">
    <source>
        <dbReference type="ARBA" id="ARBA00023211"/>
    </source>
</evidence>
<dbReference type="PANTHER" id="PTHR12112">
    <property type="entry name" value="BNIP - RELATED"/>
    <property type="match status" value="1"/>
</dbReference>
<comment type="catalytic activity">
    <reaction evidence="7">
        <text>diphosphate + H2O = 2 phosphate + H(+)</text>
        <dbReference type="Rhea" id="RHEA:24576"/>
        <dbReference type="ChEBI" id="CHEBI:15377"/>
        <dbReference type="ChEBI" id="CHEBI:15378"/>
        <dbReference type="ChEBI" id="CHEBI:33019"/>
        <dbReference type="ChEBI" id="CHEBI:43474"/>
        <dbReference type="EC" id="3.6.1.1"/>
    </reaction>
</comment>
<sequence>MQKRNLSKVVAVMLAASCVALPVQALAAGAAVDYAKLYAGVDYQNKTTCVIGPESQNMDSVGATIGYAYLKSKLGMATEPRVAAPLNRDMSYMLEYFHIPQPAVMNDAAGQQVILVDHSSYAAAINGMKKARIVEVIDRHNLGGLESGGFVYYRNIPTAATSSIVYLSFKETGVEVPKAIAGVLFAGVMSATDNLQGSNVTALDRQAYDELKGIAGVKDISVFHKELEKAAFTHEGMSDKEIFETDCKDYVVKDWAMTISQLECLNDEEFSQMKSRMLAYMNKIPDRNAGMLYFLVLKNRSTGAAELLYTGTMAEAVAKKAFAGADANHAVLKNNADRKRDVEPAIRTELERYMQY</sequence>
<keyword evidence="3" id="KW-0479">Metal-binding</keyword>
<dbReference type="InterPro" id="IPR004097">
    <property type="entry name" value="DHHA2"/>
</dbReference>
<dbReference type="AlphaFoldDB" id="A0A5D6WCH7"/>
<accession>A0A5D6WCH7</accession>
<reference evidence="10 11" key="1">
    <citation type="submission" date="2019-08" db="EMBL/GenBank/DDBJ databases">
        <title>Selenomonas sp. mPRGC5 and Selenomonas sp. mPRGC8 isolated from ruminal fluid of dairy goat (Capra hircus).</title>
        <authorList>
            <person name="Poothong S."/>
            <person name="Nuengjamnong C."/>
            <person name="Tanasupawat S."/>
        </authorList>
    </citation>
    <scope>NUCLEOTIDE SEQUENCE [LARGE SCALE GENOMIC DNA]</scope>
    <source>
        <strain evidence="11">mPRGC5</strain>
    </source>
</reference>
<keyword evidence="11" id="KW-1185">Reference proteome</keyword>
<dbReference type="SMART" id="SM01131">
    <property type="entry name" value="DHHA2"/>
    <property type="match status" value="1"/>
</dbReference>
<dbReference type="Gene3D" id="3.10.310.20">
    <property type="entry name" value="DHHA2 domain"/>
    <property type="match status" value="1"/>
</dbReference>
<dbReference type="RefSeq" id="WP_149170306.1">
    <property type="nucleotide sequence ID" value="NZ_VTOY01000001.1"/>
</dbReference>
<keyword evidence="8" id="KW-0732">Signal</keyword>
<dbReference type="GO" id="GO:0005737">
    <property type="term" value="C:cytoplasm"/>
    <property type="evidence" value="ECO:0007669"/>
    <property type="project" value="InterPro"/>
</dbReference>
<comment type="cofactor">
    <cofactor evidence="1">
        <name>Mn(2+)</name>
        <dbReference type="ChEBI" id="CHEBI:29035"/>
    </cofactor>
</comment>
<dbReference type="GO" id="GO:0004427">
    <property type="term" value="F:inorganic diphosphate phosphatase activity"/>
    <property type="evidence" value="ECO:0007669"/>
    <property type="project" value="UniProtKB-EC"/>
</dbReference>
<dbReference type="SUPFAM" id="SSF64182">
    <property type="entry name" value="DHH phosphoesterases"/>
    <property type="match status" value="1"/>
</dbReference>
<evidence type="ECO:0000256" key="4">
    <source>
        <dbReference type="ARBA" id="ARBA00022801"/>
    </source>
</evidence>
<dbReference type="Proteomes" id="UP000323646">
    <property type="component" value="Unassembled WGS sequence"/>
</dbReference>
<dbReference type="GO" id="GO:0046872">
    <property type="term" value="F:metal ion binding"/>
    <property type="evidence" value="ECO:0007669"/>
    <property type="project" value="UniProtKB-KW"/>
</dbReference>
<comment type="caution">
    <text evidence="10">The sequence shown here is derived from an EMBL/GenBank/DDBJ whole genome shotgun (WGS) entry which is preliminary data.</text>
</comment>
<dbReference type="InterPro" id="IPR001667">
    <property type="entry name" value="DDH_dom"/>
</dbReference>
<evidence type="ECO:0000256" key="6">
    <source>
        <dbReference type="ARBA" id="ARBA00032535"/>
    </source>
</evidence>
<evidence type="ECO:0000256" key="3">
    <source>
        <dbReference type="ARBA" id="ARBA00022723"/>
    </source>
</evidence>
<evidence type="ECO:0000313" key="11">
    <source>
        <dbReference type="Proteomes" id="UP000323646"/>
    </source>
</evidence>
<evidence type="ECO:0000256" key="1">
    <source>
        <dbReference type="ARBA" id="ARBA00001936"/>
    </source>
</evidence>
<evidence type="ECO:0000256" key="7">
    <source>
        <dbReference type="ARBA" id="ARBA00047820"/>
    </source>
</evidence>
<dbReference type="InterPro" id="IPR038222">
    <property type="entry name" value="DHHA2_dom_sf"/>
</dbReference>
<keyword evidence="5" id="KW-0464">Manganese</keyword>
<proteinExistence type="predicted"/>
<dbReference type="Gene3D" id="3.90.1640.10">
    <property type="entry name" value="inorganic pyrophosphatase (n-terminal core)"/>
    <property type="match status" value="1"/>
</dbReference>
<evidence type="ECO:0000259" key="9">
    <source>
        <dbReference type="SMART" id="SM01131"/>
    </source>
</evidence>
<dbReference type="EC" id="3.6.1.1" evidence="2"/>
<dbReference type="Pfam" id="PF02833">
    <property type="entry name" value="DHHA2"/>
    <property type="match status" value="1"/>
</dbReference>
<evidence type="ECO:0000256" key="8">
    <source>
        <dbReference type="SAM" id="SignalP"/>
    </source>
</evidence>